<keyword evidence="3" id="KW-1185">Reference proteome</keyword>
<protein>
    <submittedName>
        <fullName evidence="2">Uncharacterized protein</fullName>
    </submittedName>
</protein>
<dbReference type="Proteomes" id="UP000720189">
    <property type="component" value="Unassembled WGS sequence"/>
</dbReference>
<proteinExistence type="predicted"/>
<dbReference type="EMBL" id="JAGMUX010000013">
    <property type="protein sequence ID" value="KAH7240852.1"/>
    <property type="molecule type" value="Genomic_DNA"/>
</dbReference>
<accession>A0A9P9JX36</accession>
<dbReference type="AlphaFoldDB" id="A0A9P9JX36"/>
<sequence>MSYHPHRIPPSQQDQHHYSTYDTTPTNTLPLHHQPPYGSNPRPRQQAQSGYPLQQGNTKAELVTATRCTACGVGLVPSEFAYHSSNAFFCTTCPRPPTSTQVTLVAGKSLPKYKPSLLSGCSACWKGFKKDQMMWRCKKCWDKTLCEKCWKKTKRHCKHVSSGQVIMMRVVDGDKDDDEDNDNDYNGDDDDDVLEDVIDAIASIVI</sequence>
<dbReference type="RefSeq" id="XP_046046366.1">
    <property type="nucleotide sequence ID" value="XM_046188227.1"/>
</dbReference>
<comment type="caution">
    <text evidence="2">The sequence shown here is derived from an EMBL/GenBank/DDBJ whole genome shotgun (WGS) entry which is preliminary data.</text>
</comment>
<feature type="compositionally biased region" description="Polar residues" evidence="1">
    <location>
        <begin position="20"/>
        <end position="29"/>
    </location>
</feature>
<evidence type="ECO:0000313" key="2">
    <source>
        <dbReference type="EMBL" id="KAH7240852.1"/>
    </source>
</evidence>
<name>A0A9P9JX36_FUSRE</name>
<gene>
    <name evidence="2" type="ORF">BKA55DRAFT_517936</name>
</gene>
<feature type="region of interest" description="Disordered" evidence="1">
    <location>
        <begin position="1"/>
        <end position="56"/>
    </location>
</feature>
<reference evidence="2" key="1">
    <citation type="journal article" date="2021" name="Nat. Commun.">
        <title>Genetic determinants of endophytism in the Arabidopsis root mycobiome.</title>
        <authorList>
            <person name="Mesny F."/>
            <person name="Miyauchi S."/>
            <person name="Thiergart T."/>
            <person name="Pickel B."/>
            <person name="Atanasova L."/>
            <person name="Karlsson M."/>
            <person name="Huettel B."/>
            <person name="Barry K.W."/>
            <person name="Haridas S."/>
            <person name="Chen C."/>
            <person name="Bauer D."/>
            <person name="Andreopoulos W."/>
            <person name="Pangilinan J."/>
            <person name="LaButti K."/>
            <person name="Riley R."/>
            <person name="Lipzen A."/>
            <person name="Clum A."/>
            <person name="Drula E."/>
            <person name="Henrissat B."/>
            <person name="Kohler A."/>
            <person name="Grigoriev I.V."/>
            <person name="Martin F.M."/>
            <person name="Hacquard S."/>
        </authorList>
    </citation>
    <scope>NUCLEOTIDE SEQUENCE</scope>
    <source>
        <strain evidence="2">MPI-CAGE-AT-0023</strain>
    </source>
</reference>
<feature type="compositionally biased region" description="Polar residues" evidence="1">
    <location>
        <begin position="42"/>
        <end position="56"/>
    </location>
</feature>
<dbReference type="GeneID" id="70218181"/>
<evidence type="ECO:0000313" key="3">
    <source>
        <dbReference type="Proteomes" id="UP000720189"/>
    </source>
</evidence>
<dbReference type="OrthoDB" id="524326at2759"/>
<organism evidence="2 3">
    <name type="scientific">Fusarium redolens</name>
    <dbReference type="NCBI Taxonomy" id="48865"/>
    <lineage>
        <taxon>Eukaryota</taxon>
        <taxon>Fungi</taxon>
        <taxon>Dikarya</taxon>
        <taxon>Ascomycota</taxon>
        <taxon>Pezizomycotina</taxon>
        <taxon>Sordariomycetes</taxon>
        <taxon>Hypocreomycetidae</taxon>
        <taxon>Hypocreales</taxon>
        <taxon>Nectriaceae</taxon>
        <taxon>Fusarium</taxon>
        <taxon>Fusarium redolens species complex</taxon>
    </lineage>
</organism>
<evidence type="ECO:0000256" key="1">
    <source>
        <dbReference type="SAM" id="MobiDB-lite"/>
    </source>
</evidence>